<dbReference type="Pfam" id="PF06674">
    <property type="entry name" value="DUF1176"/>
    <property type="match status" value="1"/>
</dbReference>
<reference evidence="2 3" key="1">
    <citation type="submission" date="2018-06" db="EMBL/GenBank/DDBJ databases">
        <authorList>
            <consortium name="Pathogen Informatics"/>
            <person name="Doyle S."/>
        </authorList>
    </citation>
    <scope>NUCLEOTIDE SEQUENCE [LARGE SCALE GENOMIC DNA]</scope>
    <source>
        <strain evidence="2 3">NCTC10684</strain>
    </source>
</reference>
<evidence type="ECO:0000256" key="1">
    <source>
        <dbReference type="SAM" id="SignalP"/>
    </source>
</evidence>
<gene>
    <name evidence="2" type="ORF">NCTC10684_03565</name>
</gene>
<name>A0A380WN77_AMIAI</name>
<proteinExistence type="predicted"/>
<evidence type="ECO:0000313" key="2">
    <source>
        <dbReference type="EMBL" id="SUU90311.1"/>
    </source>
</evidence>
<dbReference type="InterPro" id="IPR009560">
    <property type="entry name" value="DUF1176"/>
</dbReference>
<dbReference type="RefSeq" id="WP_115732325.1">
    <property type="nucleotide sequence ID" value="NZ_BAAAVY010000002.1"/>
</dbReference>
<dbReference type="OrthoDB" id="7863791at2"/>
<evidence type="ECO:0000313" key="3">
    <source>
        <dbReference type="Proteomes" id="UP000254701"/>
    </source>
</evidence>
<feature type="chain" id="PRO_5016648243" evidence="1">
    <location>
        <begin position="25"/>
        <end position="346"/>
    </location>
</feature>
<organism evidence="2 3">
    <name type="scientific">Aminobacter aminovorans</name>
    <name type="common">Chelatobacter heintzii</name>
    <dbReference type="NCBI Taxonomy" id="83263"/>
    <lineage>
        <taxon>Bacteria</taxon>
        <taxon>Pseudomonadati</taxon>
        <taxon>Pseudomonadota</taxon>
        <taxon>Alphaproteobacteria</taxon>
        <taxon>Hyphomicrobiales</taxon>
        <taxon>Phyllobacteriaceae</taxon>
        <taxon>Aminobacter</taxon>
    </lineage>
</organism>
<dbReference type="EMBL" id="UFSM01000001">
    <property type="protein sequence ID" value="SUU90311.1"/>
    <property type="molecule type" value="Genomic_DNA"/>
</dbReference>
<dbReference type="Proteomes" id="UP000254701">
    <property type="component" value="Unassembled WGS sequence"/>
</dbReference>
<feature type="signal peptide" evidence="1">
    <location>
        <begin position="1"/>
        <end position="24"/>
    </location>
</feature>
<sequence>MRTFSKRAAAAAALTSLWSFQALAADLPYLDDRSDAAAVVRSLYNAVSRKEYARAWDYFGEAKPAKDFAEFAKGYEATERVEVETGAVSSDGAAGSIFYSIPVAIRAVDKDGTEKVFAGCYTARQVNGAIQEPPFTPIQLEKGALKPAEGNLSDALPKQCGDAPPEETDAVLDLATKTFAASHKAQCDIARKGEGAIQSYKISYHNKSDAADTPASEARLFRFFCQMGAYNETHVYYLWNEADGLNEQHFAAPELDIHYEGDNPDGKLESVNVIGYRSENALVNSSFDEKTLTITSHAKWRGVGDASSDGNWLFRDGAFALVRYDVDASYDGEINPETVLDYNSAP</sequence>
<accession>A0A380WN77</accession>
<keyword evidence="1" id="KW-0732">Signal</keyword>
<protein>
    <submittedName>
        <fullName evidence="2">Protein of uncharacterized function (DUF1176)</fullName>
    </submittedName>
</protein>
<dbReference type="AlphaFoldDB" id="A0A380WN77"/>